<gene>
    <name evidence="3" type="ORF">PEVE_00019998</name>
</gene>
<protein>
    <recommendedName>
        <fullName evidence="1">Peptidyl-prolyl cis-trans isomerase</fullName>
        <shortName evidence="1">PPIase</shortName>
        <ecNumber evidence="1">5.2.1.8</ecNumber>
    </recommendedName>
</protein>
<comment type="function">
    <text evidence="1">PPIases accelerate the folding of proteins. It catalyzes the cis-trans isomerization of proline imidic peptide bonds in oligopeptides.</text>
</comment>
<dbReference type="Pfam" id="PF00160">
    <property type="entry name" value="Pro_isomerase"/>
    <property type="match status" value="1"/>
</dbReference>
<dbReference type="Gene3D" id="2.40.100.10">
    <property type="entry name" value="Cyclophilin-like"/>
    <property type="match status" value="1"/>
</dbReference>
<evidence type="ECO:0000313" key="3">
    <source>
        <dbReference type="EMBL" id="CAH3190028.1"/>
    </source>
</evidence>
<dbReference type="PANTHER" id="PTHR11071">
    <property type="entry name" value="PEPTIDYL-PROLYL CIS-TRANS ISOMERASE"/>
    <property type="match status" value="1"/>
</dbReference>
<reference evidence="3 4" key="1">
    <citation type="submission" date="2022-05" db="EMBL/GenBank/DDBJ databases">
        <authorList>
            <consortium name="Genoscope - CEA"/>
            <person name="William W."/>
        </authorList>
    </citation>
    <scope>NUCLEOTIDE SEQUENCE [LARGE SCALE GENOMIC DNA]</scope>
</reference>
<comment type="catalytic activity">
    <reaction evidence="1">
        <text>[protein]-peptidylproline (omega=180) = [protein]-peptidylproline (omega=0)</text>
        <dbReference type="Rhea" id="RHEA:16237"/>
        <dbReference type="Rhea" id="RHEA-COMP:10747"/>
        <dbReference type="Rhea" id="RHEA-COMP:10748"/>
        <dbReference type="ChEBI" id="CHEBI:83833"/>
        <dbReference type="ChEBI" id="CHEBI:83834"/>
        <dbReference type="EC" id="5.2.1.8"/>
    </reaction>
</comment>
<dbReference type="EC" id="5.2.1.8" evidence="1"/>
<dbReference type="Proteomes" id="UP001159427">
    <property type="component" value="Unassembled WGS sequence"/>
</dbReference>
<evidence type="ECO:0000259" key="2">
    <source>
        <dbReference type="PROSITE" id="PS50072"/>
    </source>
</evidence>
<sequence>MIQGGDFVKGDSTGVSITYNDLAFPDENFKLKHDVPGLRSMANSGPNSNSCQFFVT</sequence>
<feature type="domain" description="PPIase cyclophilin-type" evidence="2">
    <location>
        <begin position="1"/>
        <end position="56"/>
    </location>
</feature>
<dbReference type="PRINTS" id="PR00153">
    <property type="entry name" value="CSAPPISMRASE"/>
</dbReference>
<dbReference type="InterPro" id="IPR029000">
    <property type="entry name" value="Cyclophilin-like_dom_sf"/>
</dbReference>
<accession>A0ABN8SEK3</accession>
<proteinExistence type="inferred from homology"/>
<dbReference type="PANTHER" id="PTHR11071:SF561">
    <property type="entry name" value="PEPTIDYL-PROLYL CIS-TRANS ISOMERASE D-RELATED"/>
    <property type="match status" value="1"/>
</dbReference>
<dbReference type="EMBL" id="CALNXI010002692">
    <property type="protein sequence ID" value="CAH3190028.1"/>
    <property type="molecule type" value="Genomic_DNA"/>
</dbReference>
<dbReference type="InterPro" id="IPR002130">
    <property type="entry name" value="Cyclophilin-type_PPIase_dom"/>
</dbReference>
<evidence type="ECO:0000313" key="4">
    <source>
        <dbReference type="Proteomes" id="UP001159427"/>
    </source>
</evidence>
<dbReference type="PROSITE" id="PS50072">
    <property type="entry name" value="CSA_PPIASE_2"/>
    <property type="match status" value="1"/>
</dbReference>
<comment type="caution">
    <text evidence="3">The sequence shown here is derived from an EMBL/GenBank/DDBJ whole genome shotgun (WGS) entry which is preliminary data.</text>
</comment>
<name>A0ABN8SEK3_9CNID</name>
<dbReference type="SUPFAM" id="SSF50891">
    <property type="entry name" value="Cyclophilin-like"/>
    <property type="match status" value="1"/>
</dbReference>
<evidence type="ECO:0000256" key="1">
    <source>
        <dbReference type="RuleBase" id="RU363019"/>
    </source>
</evidence>
<keyword evidence="1" id="KW-0697">Rotamase</keyword>
<organism evidence="3 4">
    <name type="scientific">Porites evermanni</name>
    <dbReference type="NCBI Taxonomy" id="104178"/>
    <lineage>
        <taxon>Eukaryota</taxon>
        <taxon>Metazoa</taxon>
        <taxon>Cnidaria</taxon>
        <taxon>Anthozoa</taxon>
        <taxon>Hexacorallia</taxon>
        <taxon>Scleractinia</taxon>
        <taxon>Fungiina</taxon>
        <taxon>Poritidae</taxon>
        <taxon>Porites</taxon>
    </lineage>
</organism>
<keyword evidence="1" id="KW-0413">Isomerase</keyword>
<comment type="similarity">
    <text evidence="1">Belongs to the cyclophilin-type PPIase family.</text>
</comment>
<keyword evidence="4" id="KW-1185">Reference proteome</keyword>